<gene>
    <name evidence="1" type="ORF">A54_64</name>
</gene>
<proteinExistence type="predicted"/>
<evidence type="ECO:0000313" key="2">
    <source>
        <dbReference type="Proteomes" id="UP001236076"/>
    </source>
</evidence>
<protein>
    <submittedName>
        <fullName evidence="1">Uncharacterized protein</fullName>
    </submittedName>
</protein>
<name>A0AAE9TFP4_9CAUD</name>
<dbReference type="Proteomes" id="UP001236076">
    <property type="component" value="Segment"/>
</dbReference>
<reference evidence="1 2" key="1">
    <citation type="submission" date="2022-10" db="EMBL/GenBank/DDBJ databases">
        <authorList>
            <person name="Cortes-Martin A."/>
            <person name="Buttimer C.T.H."/>
            <person name="Hill C."/>
        </authorList>
    </citation>
    <scope>NUCLEOTIDE SEQUENCE [LARGE SCALE GENOMIC DNA]</scope>
</reference>
<dbReference type="EMBL" id="OP744025">
    <property type="protein sequence ID" value="UZZ64304.1"/>
    <property type="molecule type" value="Genomic_DNA"/>
</dbReference>
<keyword evidence="2" id="KW-1185">Reference proteome</keyword>
<accession>A0AAE9TFP4</accession>
<sequence length="61" mass="7221">MNKRITNVNPGERFQHEGHLHTVVSNKEHTVRVNRNILQLRDRFGIVQTYTFEANKTVKTF</sequence>
<organism evidence="1 2">
    <name type="scientific">Escherichia phage A5-4</name>
    <dbReference type="NCBI Taxonomy" id="2996162"/>
    <lineage>
        <taxon>Viruses</taxon>
        <taxon>Duplodnaviria</taxon>
        <taxon>Heunggongvirae</taxon>
        <taxon>Uroviricota</taxon>
        <taxon>Caudoviricetes</taxon>
        <taxon>Vequintavirinae</taxon>
    </lineage>
</organism>
<evidence type="ECO:0000313" key="1">
    <source>
        <dbReference type="EMBL" id="UZZ64304.1"/>
    </source>
</evidence>